<dbReference type="GO" id="GO:0003676">
    <property type="term" value="F:nucleic acid binding"/>
    <property type="evidence" value="ECO:0007669"/>
    <property type="project" value="InterPro"/>
</dbReference>
<dbReference type="EMBL" id="JAIQCV010000011">
    <property type="protein sequence ID" value="KAH1048010.1"/>
    <property type="molecule type" value="Genomic_DNA"/>
</dbReference>
<evidence type="ECO:0000313" key="2">
    <source>
        <dbReference type="EMBL" id="KAH1048010.1"/>
    </source>
</evidence>
<gene>
    <name evidence="2" type="ORF">J1N35_038794</name>
</gene>
<evidence type="ECO:0000313" key="3">
    <source>
        <dbReference type="Proteomes" id="UP000828251"/>
    </source>
</evidence>
<organism evidence="2 3">
    <name type="scientific">Gossypium stocksii</name>
    <dbReference type="NCBI Taxonomy" id="47602"/>
    <lineage>
        <taxon>Eukaryota</taxon>
        <taxon>Viridiplantae</taxon>
        <taxon>Streptophyta</taxon>
        <taxon>Embryophyta</taxon>
        <taxon>Tracheophyta</taxon>
        <taxon>Spermatophyta</taxon>
        <taxon>Magnoliopsida</taxon>
        <taxon>eudicotyledons</taxon>
        <taxon>Gunneridae</taxon>
        <taxon>Pentapetalae</taxon>
        <taxon>rosids</taxon>
        <taxon>malvids</taxon>
        <taxon>Malvales</taxon>
        <taxon>Malvaceae</taxon>
        <taxon>Malvoideae</taxon>
        <taxon>Gossypium</taxon>
    </lineage>
</organism>
<dbReference type="CDD" id="cd06222">
    <property type="entry name" value="RNase_H_like"/>
    <property type="match status" value="1"/>
</dbReference>
<dbReference type="SUPFAM" id="SSF53098">
    <property type="entry name" value="Ribonuclease H-like"/>
    <property type="match status" value="1"/>
</dbReference>
<dbReference type="InterPro" id="IPR036397">
    <property type="entry name" value="RNaseH_sf"/>
</dbReference>
<name>A0A9D3UMM2_9ROSI</name>
<dbReference type="InterPro" id="IPR002156">
    <property type="entry name" value="RNaseH_domain"/>
</dbReference>
<dbReference type="Pfam" id="PF13456">
    <property type="entry name" value="RVT_3"/>
    <property type="match status" value="1"/>
</dbReference>
<evidence type="ECO:0000259" key="1">
    <source>
        <dbReference type="Pfam" id="PF13456"/>
    </source>
</evidence>
<protein>
    <recommendedName>
        <fullName evidence="1">RNase H type-1 domain-containing protein</fullName>
    </recommendedName>
</protein>
<reference evidence="2 3" key="1">
    <citation type="journal article" date="2021" name="Plant Biotechnol. J.">
        <title>Multi-omics assisted identification of the key and species-specific regulatory components of drought-tolerant mechanisms in Gossypium stocksii.</title>
        <authorList>
            <person name="Yu D."/>
            <person name="Ke L."/>
            <person name="Zhang D."/>
            <person name="Wu Y."/>
            <person name="Sun Y."/>
            <person name="Mei J."/>
            <person name="Sun J."/>
            <person name="Sun Y."/>
        </authorList>
    </citation>
    <scope>NUCLEOTIDE SEQUENCE [LARGE SCALE GENOMIC DNA]</scope>
    <source>
        <strain evidence="3">cv. E1</strain>
        <tissue evidence="2">Leaf</tissue>
    </source>
</reference>
<dbReference type="InterPro" id="IPR053151">
    <property type="entry name" value="RNase_H-like"/>
</dbReference>
<dbReference type="OrthoDB" id="999850at2759"/>
<feature type="domain" description="RNase H type-1" evidence="1">
    <location>
        <begin position="45"/>
        <end position="121"/>
    </location>
</feature>
<dbReference type="PANTHER" id="PTHR47723">
    <property type="entry name" value="OS05G0353850 PROTEIN"/>
    <property type="match status" value="1"/>
</dbReference>
<dbReference type="Gene3D" id="3.30.420.10">
    <property type="entry name" value="Ribonuclease H-like superfamily/Ribonuclease H"/>
    <property type="match status" value="1"/>
</dbReference>
<keyword evidence="3" id="KW-1185">Reference proteome</keyword>
<sequence>MLVVPAEKFTSWAQHFEPLLHANKSTAISSGIYHHLADNWVHLFADGAIARDSGNAAAGGVVRDRNRNWILGYTHYLGRCSHLEAELWGIFDGIFILLSKGYKKVRIQSNNLEVVKELSSELSMDLGTTILRRIKRLLCSDG</sequence>
<dbReference type="InterPro" id="IPR044730">
    <property type="entry name" value="RNase_H-like_dom_plant"/>
</dbReference>
<dbReference type="GO" id="GO:0004523">
    <property type="term" value="F:RNA-DNA hybrid ribonuclease activity"/>
    <property type="evidence" value="ECO:0007669"/>
    <property type="project" value="InterPro"/>
</dbReference>
<accession>A0A9D3UMM2</accession>
<dbReference type="Proteomes" id="UP000828251">
    <property type="component" value="Unassembled WGS sequence"/>
</dbReference>
<dbReference type="AlphaFoldDB" id="A0A9D3UMM2"/>
<proteinExistence type="predicted"/>
<comment type="caution">
    <text evidence="2">The sequence shown here is derived from an EMBL/GenBank/DDBJ whole genome shotgun (WGS) entry which is preliminary data.</text>
</comment>
<dbReference type="PANTHER" id="PTHR47723:SF19">
    <property type="entry name" value="POLYNUCLEOTIDYL TRANSFERASE, RIBONUCLEASE H-LIKE SUPERFAMILY PROTEIN"/>
    <property type="match status" value="1"/>
</dbReference>
<dbReference type="InterPro" id="IPR012337">
    <property type="entry name" value="RNaseH-like_sf"/>
</dbReference>